<proteinExistence type="predicted"/>
<dbReference type="Pfam" id="PF02190">
    <property type="entry name" value="LON_substr_bdg"/>
    <property type="match status" value="1"/>
</dbReference>
<dbReference type="PROSITE" id="PS51787">
    <property type="entry name" value="LON_N"/>
    <property type="match status" value="1"/>
</dbReference>
<accession>A0A1W6Z1V0</accession>
<dbReference type="EMBL" id="CP021109">
    <property type="protein sequence ID" value="ARP87231.1"/>
    <property type="molecule type" value="Genomic_DNA"/>
</dbReference>
<dbReference type="SUPFAM" id="SSF88697">
    <property type="entry name" value="PUA domain-like"/>
    <property type="match status" value="1"/>
</dbReference>
<protein>
    <submittedName>
        <fullName evidence="2">Peptidase S16</fullName>
    </submittedName>
</protein>
<dbReference type="Proteomes" id="UP000194139">
    <property type="component" value="Chromosome"/>
</dbReference>
<reference evidence="2 3" key="1">
    <citation type="submission" date="2017-05" db="EMBL/GenBank/DDBJ databases">
        <title>Complete and WGS of Bordetella genogroups.</title>
        <authorList>
            <person name="Spilker T."/>
            <person name="LiPuma J."/>
        </authorList>
    </citation>
    <scope>NUCLEOTIDE SEQUENCE [LARGE SCALE GENOMIC DNA]</scope>
    <source>
        <strain evidence="2 3">AU17164</strain>
    </source>
</reference>
<evidence type="ECO:0000259" key="1">
    <source>
        <dbReference type="PROSITE" id="PS51787"/>
    </source>
</evidence>
<name>A0A1W6Z1V0_9BORD</name>
<dbReference type="RefSeq" id="WP_086072734.1">
    <property type="nucleotide sequence ID" value="NZ_CP021109.1"/>
</dbReference>
<feature type="domain" description="Lon N-terminal" evidence="1">
    <location>
        <begin position="4"/>
        <end position="204"/>
    </location>
</feature>
<dbReference type="PANTHER" id="PTHR46732:SF8">
    <property type="entry name" value="ATP-DEPENDENT PROTEASE LA (LON) DOMAIN PROTEIN"/>
    <property type="match status" value="1"/>
</dbReference>
<gene>
    <name evidence="2" type="ORF">CAL13_14240</name>
</gene>
<dbReference type="InterPro" id="IPR003111">
    <property type="entry name" value="Lon_prtase_N"/>
</dbReference>
<dbReference type="AlphaFoldDB" id="A0A1W6Z1V0"/>
<sequence>MAASCTIPLFPLGNALFPDGIMHLRVFEVRYLDMIRKCIANGSSFGVVPLLAGREVRTPQGHEVLADAGTLARIVESSAPMPGLLQVVCLGTRRFRLLSAREGKYGLWQGEAEILDDDEPVPIPAPLQAGADALGALIADLQQRGTPPALMPLSPPFRLDECGWVADRWSELLPLSMAEKAELLLMPDPGQRLARIHEALAQRGLLPDPPDDAQDP</sequence>
<dbReference type="InterPro" id="IPR015947">
    <property type="entry name" value="PUA-like_sf"/>
</dbReference>
<keyword evidence="3" id="KW-1185">Reference proteome</keyword>
<evidence type="ECO:0000313" key="3">
    <source>
        <dbReference type="Proteomes" id="UP000194139"/>
    </source>
</evidence>
<dbReference type="Gene3D" id="1.10.4060.10">
    <property type="entry name" value="BPP1347 like domain"/>
    <property type="match status" value="1"/>
</dbReference>
<dbReference type="Gene3D" id="2.30.130.40">
    <property type="entry name" value="LON domain-like"/>
    <property type="match status" value="1"/>
</dbReference>
<dbReference type="SMART" id="SM00464">
    <property type="entry name" value="LON"/>
    <property type="match status" value="1"/>
</dbReference>
<organism evidence="2 3">
    <name type="scientific">Bordetella genomosp. 9</name>
    <dbReference type="NCBI Taxonomy" id="1416803"/>
    <lineage>
        <taxon>Bacteria</taxon>
        <taxon>Pseudomonadati</taxon>
        <taxon>Pseudomonadota</taxon>
        <taxon>Betaproteobacteria</taxon>
        <taxon>Burkholderiales</taxon>
        <taxon>Alcaligenaceae</taxon>
        <taxon>Bordetella</taxon>
    </lineage>
</organism>
<evidence type="ECO:0000313" key="2">
    <source>
        <dbReference type="EMBL" id="ARP87231.1"/>
    </source>
</evidence>
<dbReference type="PANTHER" id="PTHR46732">
    <property type="entry name" value="ATP-DEPENDENT PROTEASE LA (LON) DOMAIN PROTEIN"/>
    <property type="match status" value="1"/>
</dbReference>
<dbReference type="InterPro" id="IPR046336">
    <property type="entry name" value="Lon_prtase_N_sf"/>
</dbReference>